<reference evidence="2 3" key="1">
    <citation type="submission" date="2013-07" db="EMBL/GenBank/DDBJ databases">
        <title>The Genome Sequence of Kwoniella mangroviensis CBS10435.</title>
        <authorList>
            <consortium name="The Broad Institute Genome Sequencing Platform"/>
            <person name="Cuomo C."/>
            <person name="Litvintseva A."/>
            <person name="Chen Y."/>
            <person name="Heitman J."/>
            <person name="Sun S."/>
            <person name="Springer D."/>
            <person name="Dromer F."/>
            <person name="Young S.K."/>
            <person name="Zeng Q."/>
            <person name="Gargeya S."/>
            <person name="Fitzgerald M."/>
            <person name="Abouelleil A."/>
            <person name="Alvarado L."/>
            <person name="Berlin A.M."/>
            <person name="Chapman S.B."/>
            <person name="Dewar J."/>
            <person name="Goldberg J."/>
            <person name="Griggs A."/>
            <person name="Gujja S."/>
            <person name="Hansen M."/>
            <person name="Howarth C."/>
            <person name="Imamovic A."/>
            <person name="Larimer J."/>
            <person name="McCowan C."/>
            <person name="Murphy C."/>
            <person name="Pearson M."/>
            <person name="Priest M."/>
            <person name="Roberts A."/>
            <person name="Saif S."/>
            <person name="Shea T."/>
            <person name="Sykes S."/>
            <person name="Wortman J."/>
            <person name="Nusbaum C."/>
            <person name="Birren B."/>
        </authorList>
    </citation>
    <scope>NUCLEOTIDE SEQUENCE [LARGE SCALE GENOMIC DNA]</scope>
    <source>
        <strain evidence="2 3">CBS 10435</strain>
    </source>
</reference>
<feature type="transmembrane region" description="Helical" evidence="1">
    <location>
        <begin position="12"/>
        <end position="41"/>
    </location>
</feature>
<dbReference type="PANTHER" id="PTHR37471">
    <property type="entry name" value="UNNAMED PRODUCT"/>
    <property type="match status" value="1"/>
</dbReference>
<keyword evidence="3" id="KW-1185">Reference proteome</keyword>
<proteinExistence type="predicted"/>
<reference evidence="3" key="2">
    <citation type="submission" date="2013-12" db="EMBL/GenBank/DDBJ databases">
        <title>Evolution of pathogenesis and genome organization in the Tremellales.</title>
        <authorList>
            <person name="Cuomo C."/>
            <person name="Litvintseva A."/>
            <person name="Heitman J."/>
            <person name="Chen Y."/>
            <person name="Sun S."/>
            <person name="Springer D."/>
            <person name="Dromer F."/>
            <person name="Young S."/>
            <person name="Zeng Q."/>
            <person name="Chapman S."/>
            <person name="Gujja S."/>
            <person name="Saif S."/>
            <person name="Birren B."/>
        </authorList>
    </citation>
    <scope>NUCLEOTIDE SEQUENCE [LARGE SCALE GENOMIC DNA]</scope>
    <source>
        <strain evidence="3">CBS 10435</strain>
    </source>
</reference>
<dbReference type="InterPro" id="IPR029058">
    <property type="entry name" value="AB_hydrolase_fold"/>
</dbReference>
<gene>
    <name evidence="2" type="ORF">L486_04138</name>
</gene>
<evidence type="ECO:0000256" key="1">
    <source>
        <dbReference type="SAM" id="Phobius"/>
    </source>
</evidence>
<feature type="transmembrane region" description="Helical" evidence="1">
    <location>
        <begin position="230"/>
        <end position="252"/>
    </location>
</feature>
<dbReference type="PANTHER" id="PTHR37471:SF1">
    <property type="entry name" value="AB HYDROLASE-1 DOMAIN-CONTAINING PROTEIN"/>
    <property type="match status" value="1"/>
</dbReference>
<keyword evidence="1" id="KW-0472">Membrane</keyword>
<name>A0A1B9IRE8_9TREE</name>
<dbReference type="EMBL" id="KI669462">
    <property type="protein sequence ID" value="OCF58108.1"/>
    <property type="molecule type" value="Genomic_DNA"/>
</dbReference>
<evidence type="ECO:0008006" key="4">
    <source>
        <dbReference type="Google" id="ProtNLM"/>
    </source>
</evidence>
<keyword evidence="1" id="KW-0812">Transmembrane</keyword>
<dbReference type="OrthoDB" id="6431331at2759"/>
<accession>A0A1B9IRE8</accession>
<evidence type="ECO:0000313" key="3">
    <source>
        <dbReference type="Proteomes" id="UP000092583"/>
    </source>
</evidence>
<organism evidence="2 3">
    <name type="scientific">Kwoniella mangroviensis CBS 10435</name>
    <dbReference type="NCBI Taxonomy" id="1331196"/>
    <lineage>
        <taxon>Eukaryota</taxon>
        <taxon>Fungi</taxon>
        <taxon>Dikarya</taxon>
        <taxon>Basidiomycota</taxon>
        <taxon>Agaricomycotina</taxon>
        <taxon>Tremellomycetes</taxon>
        <taxon>Tremellales</taxon>
        <taxon>Cryptococcaceae</taxon>
        <taxon>Kwoniella</taxon>
    </lineage>
</organism>
<feature type="transmembrane region" description="Helical" evidence="1">
    <location>
        <begin position="298"/>
        <end position="320"/>
    </location>
</feature>
<keyword evidence="1" id="KW-1133">Transmembrane helix</keyword>
<dbReference type="AlphaFoldDB" id="A0A1B9IRE8"/>
<sequence>MPIPTTLISMKLIIRSMIFLLNIIHLLSTTYLALISLQWILNFKPPFYIPQGLFLSIYTALENVSWIHSYFTSEPNIPKSKLQISSEARRGLFEELMNNLRGKDKKGVDDCLIGWFYITRLQSPNKETFSITNIFNASQIFDVPEEESELVMRYQEIKRGNVEELLCGIFFDSALFEVLSDPIKNHTLISMMNRLELQRNHKFPSGHNNALKPLCPRLDESLVKSEYRPLMFYMGMAIIHWIFELVIFCAGFKKVRQGCMTGWYHPNERKSGIIKSLIRRSATKGNEGKQGLPQPQPIVFIPGLAGPFFLIRLILNLLVLDQPILVVDQPHLSSKPRLSMPSTRTDQMTIPSLPEISKDTISFLQKQTNYDRRPKATEDGKEAAVGMMIIAHSLGSALASSLIKHINDNTNVASSTITDTNENGDIKLVLLDPISILLSHSHLTQTIYLSSPKREEQEGNMGMLKRYLIREKGMMRYLINEFNPFDSFFPIHSYLESPKTSSNDNTKMKMQMKVKMKVILSEKDHLLPVNEIGSYLSRNQVDHEVLQGVQHGLWVMDRKGYDRVWDCIENMIKSNIEKDDNNNNVRCKVETNTSVQDIMLEDKSKFTMAMSRTRSKSLLLISEILNSPSLHSSPLKMNMSRMRSRTISSMGYCQDSEQQSMSRQCSSIGMNKTLNLSRFKRKYY</sequence>
<dbReference type="Proteomes" id="UP000092583">
    <property type="component" value="Unassembled WGS sequence"/>
</dbReference>
<protein>
    <recommendedName>
        <fullName evidence="4">AB hydrolase-1 domain-containing protein</fullName>
    </recommendedName>
</protein>
<evidence type="ECO:0000313" key="2">
    <source>
        <dbReference type="EMBL" id="OCF58108.1"/>
    </source>
</evidence>
<dbReference type="SUPFAM" id="SSF53474">
    <property type="entry name" value="alpha/beta-Hydrolases"/>
    <property type="match status" value="1"/>
</dbReference>
<dbReference type="STRING" id="1331196.A0A1B9IRE8"/>